<dbReference type="AlphaFoldDB" id="A0A7C4DA01"/>
<keyword evidence="2 5" id="KW-0418">Kinase</keyword>
<feature type="binding site" evidence="5">
    <location>
        <position position="156"/>
    </location>
    <ligand>
        <name>NAD(+)</name>
        <dbReference type="ChEBI" id="CHEBI:57540"/>
    </ligand>
</feature>
<protein>
    <recommendedName>
        <fullName evidence="5">NAD kinase</fullName>
        <ecNumber evidence="5">2.7.1.23</ecNumber>
    </recommendedName>
    <alternativeName>
        <fullName evidence="5">ATP-dependent NAD kinase</fullName>
    </alternativeName>
</protein>
<dbReference type="SUPFAM" id="SSF46785">
    <property type="entry name" value="Winged helix' DNA-binding domain"/>
    <property type="match status" value="1"/>
</dbReference>
<dbReference type="GO" id="GO:0019674">
    <property type="term" value="P:NAD+ metabolic process"/>
    <property type="evidence" value="ECO:0007669"/>
    <property type="project" value="InterPro"/>
</dbReference>
<keyword evidence="1 5" id="KW-0808">Transferase</keyword>
<evidence type="ECO:0000256" key="5">
    <source>
        <dbReference type="HAMAP-Rule" id="MF_00361"/>
    </source>
</evidence>
<sequence>MPRLAVFPLKCRGKLLENLVERLEKLSFDYKILDSYTLEPEVLQTYDIMLIVGTDRDFLEIIHRVRFIDVPIVLISPPGYSSFFSTTSWDGLWEGIEKISERDFTIEDFSTLQIEIDGSKKHYCLNEVALFADKSGVILDYTLRVDDETVWRDSGDGLIVSTPVGSTGYALSAGGPIVARNANVMVIVPVNSLNPMRRPLIVSDSSTISISDISCRVATVAIIDGVLREKVKENLVVRKSDKRIRLVRFEAKLLDSMARKRRIALEIEDSPPSVKFIYKMLETYGSLTMRELVELTNLPPRTVRYALKILVEKGVVERLTSLRDARVSIYRLKSRIH</sequence>
<dbReference type="GO" id="GO:0006741">
    <property type="term" value="P:NADP+ biosynthetic process"/>
    <property type="evidence" value="ECO:0007669"/>
    <property type="project" value="UniProtKB-UniRule"/>
</dbReference>
<keyword evidence="3 5" id="KW-0521">NADP</keyword>
<dbReference type="InterPro" id="IPR016064">
    <property type="entry name" value="NAD/diacylglycerol_kinase_sf"/>
</dbReference>
<keyword evidence="5" id="KW-0963">Cytoplasm</keyword>
<evidence type="ECO:0000256" key="1">
    <source>
        <dbReference type="ARBA" id="ARBA00022679"/>
    </source>
</evidence>
<dbReference type="CDD" id="cd00090">
    <property type="entry name" value="HTH_ARSR"/>
    <property type="match status" value="1"/>
</dbReference>
<evidence type="ECO:0000313" key="6">
    <source>
        <dbReference type="EMBL" id="HGM58638.1"/>
    </source>
</evidence>
<dbReference type="PANTHER" id="PTHR20275">
    <property type="entry name" value="NAD KINASE"/>
    <property type="match status" value="1"/>
</dbReference>
<dbReference type="InterPro" id="IPR017438">
    <property type="entry name" value="ATP-NAD_kinase_N"/>
</dbReference>
<keyword evidence="4 5" id="KW-0520">NAD</keyword>
<dbReference type="GO" id="GO:0046872">
    <property type="term" value="F:metal ion binding"/>
    <property type="evidence" value="ECO:0007669"/>
    <property type="project" value="UniProtKB-UniRule"/>
</dbReference>
<dbReference type="Pfam" id="PF13412">
    <property type="entry name" value="HTH_24"/>
    <property type="match status" value="1"/>
</dbReference>
<comment type="subcellular location">
    <subcellularLocation>
        <location evidence="5">Cytoplasm</location>
    </subcellularLocation>
</comment>
<feature type="binding site" evidence="5">
    <location>
        <position position="164"/>
    </location>
    <ligand>
        <name>NAD(+)</name>
        <dbReference type="ChEBI" id="CHEBI:57540"/>
    </ligand>
</feature>
<dbReference type="HAMAP" id="MF_00361">
    <property type="entry name" value="NAD_kinase"/>
    <property type="match status" value="1"/>
</dbReference>
<dbReference type="InterPro" id="IPR036390">
    <property type="entry name" value="WH_DNA-bd_sf"/>
</dbReference>
<dbReference type="GO" id="GO:0005524">
    <property type="term" value="F:ATP binding"/>
    <property type="evidence" value="ECO:0007669"/>
    <property type="project" value="UniProtKB-KW"/>
</dbReference>
<feature type="binding site" evidence="5">
    <location>
        <begin position="126"/>
        <end position="127"/>
    </location>
    <ligand>
        <name>NAD(+)</name>
        <dbReference type="ChEBI" id="CHEBI:57540"/>
    </ligand>
</feature>
<keyword evidence="5" id="KW-0067">ATP-binding</keyword>
<dbReference type="Gene3D" id="1.10.10.10">
    <property type="entry name" value="Winged helix-like DNA-binding domain superfamily/Winged helix DNA-binding domain"/>
    <property type="match status" value="1"/>
</dbReference>
<comment type="caution">
    <text evidence="6">The sequence shown here is derived from an EMBL/GenBank/DDBJ whole genome shotgun (WGS) entry which is preliminary data.</text>
</comment>
<feature type="binding site" evidence="5">
    <location>
        <begin position="167"/>
        <end position="172"/>
    </location>
    <ligand>
        <name>NAD(+)</name>
        <dbReference type="ChEBI" id="CHEBI:57540"/>
    </ligand>
</feature>
<dbReference type="InterPro" id="IPR036388">
    <property type="entry name" value="WH-like_DNA-bd_sf"/>
</dbReference>
<dbReference type="GO" id="GO:0005737">
    <property type="term" value="C:cytoplasm"/>
    <property type="evidence" value="ECO:0007669"/>
    <property type="project" value="UniProtKB-SubCell"/>
</dbReference>
<dbReference type="PANTHER" id="PTHR20275:SF0">
    <property type="entry name" value="NAD KINASE"/>
    <property type="match status" value="1"/>
</dbReference>
<dbReference type="InterPro" id="IPR011991">
    <property type="entry name" value="ArsR-like_HTH"/>
</dbReference>
<evidence type="ECO:0000256" key="4">
    <source>
        <dbReference type="ARBA" id="ARBA00023027"/>
    </source>
</evidence>
<dbReference type="Pfam" id="PF20143">
    <property type="entry name" value="NAD_kinase_C"/>
    <property type="match status" value="1"/>
</dbReference>
<dbReference type="Gene3D" id="2.60.200.30">
    <property type="entry name" value="Probable inorganic polyphosphate/atp-NAD kinase, domain 2"/>
    <property type="match status" value="1"/>
</dbReference>
<comment type="catalytic activity">
    <reaction evidence="5">
        <text>NAD(+) + ATP = ADP + NADP(+) + H(+)</text>
        <dbReference type="Rhea" id="RHEA:18629"/>
        <dbReference type="ChEBI" id="CHEBI:15378"/>
        <dbReference type="ChEBI" id="CHEBI:30616"/>
        <dbReference type="ChEBI" id="CHEBI:57540"/>
        <dbReference type="ChEBI" id="CHEBI:58349"/>
        <dbReference type="ChEBI" id="CHEBI:456216"/>
        <dbReference type="EC" id="2.7.1.23"/>
    </reaction>
</comment>
<dbReference type="EMBL" id="DTBJ01000024">
    <property type="protein sequence ID" value="HGM58638.1"/>
    <property type="molecule type" value="Genomic_DNA"/>
</dbReference>
<dbReference type="InterPro" id="IPR017437">
    <property type="entry name" value="ATP-NAD_kinase_PpnK-typ_C"/>
</dbReference>
<keyword evidence="5" id="KW-0547">Nucleotide-binding</keyword>
<organism evidence="6">
    <name type="scientific">Staphylothermus marinus</name>
    <dbReference type="NCBI Taxonomy" id="2280"/>
    <lineage>
        <taxon>Archaea</taxon>
        <taxon>Thermoproteota</taxon>
        <taxon>Thermoprotei</taxon>
        <taxon>Desulfurococcales</taxon>
        <taxon>Desulfurococcaceae</taxon>
        <taxon>Staphylothermus</taxon>
    </lineage>
</organism>
<accession>A0A7C4DA01</accession>
<dbReference type="GO" id="GO:0003951">
    <property type="term" value="F:NAD+ kinase activity"/>
    <property type="evidence" value="ECO:0007669"/>
    <property type="project" value="UniProtKB-UniRule"/>
</dbReference>
<comment type="caution">
    <text evidence="5">Lacks conserved residue(s) required for the propagation of feature annotation.</text>
</comment>
<comment type="cofactor">
    <cofactor evidence="5">
        <name>a divalent metal cation</name>
        <dbReference type="ChEBI" id="CHEBI:60240"/>
    </cofactor>
</comment>
<comment type="similarity">
    <text evidence="5">Belongs to the NAD kinase family.</text>
</comment>
<evidence type="ECO:0000256" key="2">
    <source>
        <dbReference type="ARBA" id="ARBA00022777"/>
    </source>
</evidence>
<dbReference type="EC" id="2.7.1.23" evidence="5"/>
<name>A0A7C4DA01_STAMA</name>
<feature type="active site" description="Proton acceptor" evidence="5">
    <location>
        <position position="55"/>
    </location>
</feature>
<gene>
    <name evidence="5" type="primary">nadK</name>
    <name evidence="6" type="ORF">ENU14_03505</name>
</gene>
<dbReference type="InterPro" id="IPR002504">
    <property type="entry name" value="NADK"/>
</dbReference>
<proteinExistence type="inferred from homology"/>
<dbReference type="SUPFAM" id="SSF111331">
    <property type="entry name" value="NAD kinase/diacylglycerol kinase-like"/>
    <property type="match status" value="1"/>
</dbReference>
<reference evidence="6" key="1">
    <citation type="journal article" date="2020" name="mSystems">
        <title>Genome- and Community-Level Interaction Insights into Carbon Utilization and Element Cycling Functions of Hydrothermarchaeota in Hydrothermal Sediment.</title>
        <authorList>
            <person name="Zhou Z."/>
            <person name="Liu Y."/>
            <person name="Xu W."/>
            <person name="Pan J."/>
            <person name="Luo Z.H."/>
            <person name="Li M."/>
        </authorList>
    </citation>
    <scope>NUCLEOTIDE SEQUENCE [LARGE SCALE GENOMIC DNA]</scope>
    <source>
        <strain evidence="6">SpSt-642</strain>
    </source>
</reference>
<evidence type="ECO:0000256" key="3">
    <source>
        <dbReference type="ARBA" id="ARBA00022857"/>
    </source>
</evidence>
<dbReference type="Gene3D" id="3.40.50.10330">
    <property type="entry name" value="Probable inorganic polyphosphate/atp-NAD kinase, domain 1"/>
    <property type="match status" value="1"/>
</dbReference>
<comment type="function">
    <text evidence="5">Involved in the regulation of the intracellular balance of NAD and NADP, and is a key enzyme in the biosynthesis of NADP. Catalyzes specifically the phosphorylation on 2'-hydroxyl of the adenosine moiety of NAD to yield NADP.</text>
</comment>